<feature type="region of interest" description="Disordered" evidence="1">
    <location>
        <begin position="1"/>
        <end position="28"/>
    </location>
</feature>
<dbReference type="EMBL" id="ML119697">
    <property type="protein sequence ID" value="RPA79596.1"/>
    <property type="molecule type" value="Genomic_DNA"/>
</dbReference>
<feature type="compositionally biased region" description="Polar residues" evidence="1">
    <location>
        <begin position="1"/>
        <end position="23"/>
    </location>
</feature>
<feature type="region of interest" description="Disordered" evidence="1">
    <location>
        <begin position="95"/>
        <end position="127"/>
    </location>
</feature>
<feature type="compositionally biased region" description="Basic and acidic residues" evidence="1">
    <location>
        <begin position="193"/>
        <end position="203"/>
    </location>
</feature>
<accession>A0A3N4I2G3</accession>
<feature type="compositionally biased region" description="Polar residues" evidence="1">
    <location>
        <begin position="613"/>
        <end position="622"/>
    </location>
</feature>
<feature type="compositionally biased region" description="Polar residues" evidence="1">
    <location>
        <begin position="102"/>
        <end position="125"/>
    </location>
</feature>
<name>A0A3N4I2G3_ASCIM</name>
<protein>
    <submittedName>
        <fullName evidence="2">Uncharacterized protein</fullName>
    </submittedName>
</protein>
<sequence length="1044" mass="117247">MRNHFQGGSTSHNDTCTAGSSTSDHVEDSSILWSVQQHLNDKTSFPKQDYRPPPQDVYAHLEYGKRTENLMGPSTTHKSQLSRVLLEASARYHIDQKAKRQPTVSQTSTTPAKTVNSPASNGTTEPTKEFFTVFKDLREGPDKGDTRPVASTLASGLKGEFVVIRLPSWSKIRQQGKLPFVVVSMANITDDRTASRATEKIAEEPPPPESKNAREWIPKLHNLEENMRRSITGLISSGGKGPESFHSVSTIPSIAKTKKTAWLEAHLSQEDHLYIDAAIQSLFVPPGEPIYIVELEGYGVNYIKEWCLSRTLLLEECSRTQKEPELFSYSQKLPLGFKSVLKDLPIRNNELLRELDDAEVNSAIRTLLAADCYDLSRDYKDEVTRTLYRCPSLSAEWLLAELLSGKNSSSSAHIASIRRVHTLQYLDKEVRALLGLLHNWRQGQLPSASRAKRGEAHLLKPAIIVSLRKVHAHCAFQVILREGYSRCWDILCNDTALWYIEGNEKGGSRQLPYGAKQIFRSELVPHSNARLRGAPATSNGVLTTTPTLFYSQELPIAKATYDSETTHLVSAFHGATAIAYNSPSILESKAEITRLSKETKRYLQATSTKDANTEINTSTGSSEVLGLCTPLPSSPCNSAEETDQKQDPSKDLLTSTESTAEEQPNPPGSEMPFIWKLMKNSHPSRSTFESIADLAAGWRANRHFRILPDLRRNRYGDGDFKFWFELSGAWFEYDAAVKILRINTTTPIDTYKRIYQEQLLIRDSDATIDRQLELADIREMLCQESLNGSGNLVITTATRAKLLLKQMARMSKYLSKAMRNTISEDCHLARKMSLSVVVTYQADPRQRWAPRPTSIQTSKQDMQNWYLSRLLCAKELSDTDLNHQSRRSALIDNSVSFLTETFHNPPTMNLEYAMKHGSARWVSIVRQEQPTNSYILALLRYLRSSELVSYAWLFEELIVGKRSKDSVHISCVLGAHAAHMSASIKRLDGIVKKWGEDLKAGDMVARMVVDDAIKEILEECAFWSVLKKGLGDDIIAKAIEGYVF</sequence>
<feature type="region of interest" description="Disordered" evidence="1">
    <location>
        <begin position="193"/>
        <end position="213"/>
    </location>
</feature>
<reference evidence="2 3" key="1">
    <citation type="journal article" date="2018" name="Nat. Ecol. Evol.">
        <title>Pezizomycetes genomes reveal the molecular basis of ectomycorrhizal truffle lifestyle.</title>
        <authorList>
            <person name="Murat C."/>
            <person name="Payen T."/>
            <person name="Noel B."/>
            <person name="Kuo A."/>
            <person name="Morin E."/>
            <person name="Chen J."/>
            <person name="Kohler A."/>
            <person name="Krizsan K."/>
            <person name="Balestrini R."/>
            <person name="Da Silva C."/>
            <person name="Montanini B."/>
            <person name="Hainaut M."/>
            <person name="Levati E."/>
            <person name="Barry K.W."/>
            <person name="Belfiori B."/>
            <person name="Cichocki N."/>
            <person name="Clum A."/>
            <person name="Dockter R.B."/>
            <person name="Fauchery L."/>
            <person name="Guy J."/>
            <person name="Iotti M."/>
            <person name="Le Tacon F."/>
            <person name="Lindquist E.A."/>
            <person name="Lipzen A."/>
            <person name="Malagnac F."/>
            <person name="Mello A."/>
            <person name="Molinier V."/>
            <person name="Miyauchi S."/>
            <person name="Poulain J."/>
            <person name="Riccioni C."/>
            <person name="Rubini A."/>
            <person name="Sitrit Y."/>
            <person name="Splivallo R."/>
            <person name="Traeger S."/>
            <person name="Wang M."/>
            <person name="Zifcakova L."/>
            <person name="Wipf D."/>
            <person name="Zambonelli A."/>
            <person name="Paolocci F."/>
            <person name="Nowrousian M."/>
            <person name="Ottonello S."/>
            <person name="Baldrian P."/>
            <person name="Spatafora J.W."/>
            <person name="Henrissat B."/>
            <person name="Nagy L.G."/>
            <person name="Aury J.M."/>
            <person name="Wincker P."/>
            <person name="Grigoriev I.V."/>
            <person name="Bonfante P."/>
            <person name="Martin F.M."/>
        </authorList>
    </citation>
    <scope>NUCLEOTIDE SEQUENCE [LARGE SCALE GENOMIC DNA]</scope>
    <source>
        <strain evidence="2 3">RN42</strain>
    </source>
</reference>
<organism evidence="2 3">
    <name type="scientific">Ascobolus immersus RN42</name>
    <dbReference type="NCBI Taxonomy" id="1160509"/>
    <lineage>
        <taxon>Eukaryota</taxon>
        <taxon>Fungi</taxon>
        <taxon>Dikarya</taxon>
        <taxon>Ascomycota</taxon>
        <taxon>Pezizomycotina</taxon>
        <taxon>Pezizomycetes</taxon>
        <taxon>Pezizales</taxon>
        <taxon>Ascobolaceae</taxon>
        <taxon>Ascobolus</taxon>
    </lineage>
</organism>
<feature type="region of interest" description="Disordered" evidence="1">
    <location>
        <begin position="613"/>
        <end position="673"/>
    </location>
</feature>
<evidence type="ECO:0000313" key="2">
    <source>
        <dbReference type="EMBL" id="RPA79596.1"/>
    </source>
</evidence>
<evidence type="ECO:0000313" key="3">
    <source>
        <dbReference type="Proteomes" id="UP000275078"/>
    </source>
</evidence>
<dbReference type="AlphaFoldDB" id="A0A3N4I2G3"/>
<keyword evidence="3" id="KW-1185">Reference proteome</keyword>
<evidence type="ECO:0000256" key="1">
    <source>
        <dbReference type="SAM" id="MobiDB-lite"/>
    </source>
</evidence>
<feature type="compositionally biased region" description="Polar residues" evidence="1">
    <location>
        <begin position="652"/>
        <end position="662"/>
    </location>
</feature>
<gene>
    <name evidence="2" type="ORF">BJ508DRAFT_363101</name>
</gene>
<dbReference type="Proteomes" id="UP000275078">
    <property type="component" value="Unassembled WGS sequence"/>
</dbReference>
<proteinExistence type="predicted"/>